<feature type="domain" description="Beta-galactosidase" evidence="9">
    <location>
        <begin position="76"/>
        <end position="147"/>
    </location>
</feature>
<dbReference type="GO" id="GO:0009341">
    <property type="term" value="C:beta-galactosidase complex"/>
    <property type="evidence" value="ECO:0007669"/>
    <property type="project" value="InterPro"/>
</dbReference>
<gene>
    <name evidence="10" type="ORF">AAE02nite_13820</name>
</gene>
<keyword evidence="5" id="KW-0378">Hydrolase</keyword>
<dbReference type="OrthoDB" id="857501at2"/>
<dbReference type="Pfam" id="PF16353">
    <property type="entry name" value="LacZ_4"/>
    <property type="match status" value="1"/>
</dbReference>
<evidence type="ECO:0000256" key="3">
    <source>
        <dbReference type="ARBA" id="ARBA00011245"/>
    </source>
</evidence>
<dbReference type="InterPro" id="IPR050347">
    <property type="entry name" value="Bact_Beta-galactosidase"/>
</dbReference>
<protein>
    <recommendedName>
        <fullName evidence="4">beta-galactosidase</fullName>
        <ecNumber evidence="4">3.2.1.23</ecNumber>
    </recommendedName>
</protein>
<dbReference type="Pfam" id="PF02929">
    <property type="entry name" value="Bgal_small_N"/>
    <property type="match status" value="1"/>
</dbReference>
<dbReference type="GO" id="GO:0030246">
    <property type="term" value="F:carbohydrate binding"/>
    <property type="evidence" value="ECO:0007669"/>
    <property type="project" value="InterPro"/>
</dbReference>
<dbReference type="Gene3D" id="2.60.40.10">
    <property type="entry name" value="Immunoglobulins"/>
    <property type="match status" value="1"/>
</dbReference>
<feature type="domain" description="Beta galactosidase small chain/" evidence="8">
    <location>
        <begin position="255"/>
        <end position="363"/>
    </location>
</feature>
<dbReference type="Gene3D" id="2.70.98.10">
    <property type="match status" value="1"/>
</dbReference>
<accession>A0A512AVI2</accession>
<dbReference type="PANTHER" id="PTHR46323">
    <property type="entry name" value="BETA-GALACTOSIDASE"/>
    <property type="match status" value="1"/>
</dbReference>
<dbReference type="InterPro" id="IPR036156">
    <property type="entry name" value="Beta-gal/glucu_dom_sf"/>
</dbReference>
<dbReference type="InterPro" id="IPR014718">
    <property type="entry name" value="GH-type_carb-bd"/>
</dbReference>
<comment type="cofactor">
    <cofactor evidence="2">
        <name>Ca(2+)</name>
        <dbReference type="ChEBI" id="CHEBI:29108"/>
    </cofactor>
</comment>
<dbReference type="InterPro" id="IPR013783">
    <property type="entry name" value="Ig-like_fold"/>
</dbReference>
<dbReference type="EMBL" id="BJYS01000007">
    <property type="protein sequence ID" value="GEO03718.1"/>
    <property type="molecule type" value="Genomic_DNA"/>
</dbReference>
<evidence type="ECO:0000256" key="6">
    <source>
        <dbReference type="ARBA" id="ARBA00022837"/>
    </source>
</evidence>
<dbReference type="RefSeq" id="WP_146896362.1">
    <property type="nucleotide sequence ID" value="NZ_BJYS01000007.1"/>
</dbReference>
<comment type="subunit">
    <text evidence="3">Monomer.</text>
</comment>
<dbReference type="GO" id="GO:0004565">
    <property type="term" value="F:beta-galactosidase activity"/>
    <property type="evidence" value="ECO:0007669"/>
    <property type="project" value="UniProtKB-EC"/>
</dbReference>
<evidence type="ECO:0000256" key="7">
    <source>
        <dbReference type="ARBA" id="ARBA00023295"/>
    </source>
</evidence>
<sequence length="441" mass="49431">MVRHPLCAGGFLWVFADEGIKRTDKDGKIDINGNKAPDGIVGPYREKEASYFTIKEIWSPVYLDEKFLTPSFTGKLKVENRYDFTNLNQCTFSWKLVSYPGAGSTTTDYKVNATGKPKPLSLAPGENGLLNLDLPASWRESDALFLTAYDPYKRELFTWSWPLKSAAEIAAREIKTIDRASKVEATEQNDRLIIKVDGITYHFDKATGNLAQVVNAKSAISLSGGPVVAGVDHKLKEIKQGRDGETYWLEPIYEGDKENSFQVKWTFTPGKPVKLDYNYAQKGVADFMGITFNYPEANITGMKWLGRGPNHVWKNRLRGLQFNVWQKNYNNAITGEAWQYPEFKGYHAELYWVTVQTKEAPFTVYAANEGIFLQMLQPAKPLGAANNNTSPPFPAGNIGFLNAISPIGTKFQSASLMGPQSQKNAMLNNSPVKGELWFDFR</sequence>
<dbReference type="Proteomes" id="UP000321532">
    <property type="component" value="Unassembled WGS sequence"/>
</dbReference>
<dbReference type="InterPro" id="IPR032312">
    <property type="entry name" value="LacZ_4"/>
</dbReference>
<dbReference type="SUPFAM" id="SSF49303">
    <property type="entry name" value="beta-Galactosidase/glucuronidase domain"/>
    <property type="match status" value="1"/>
</dbReference>
<reference evidence="10 11" key="1">
    <citation type="submission" date="2019-07" db="EMBL/GenBank/DDBJ databases">
        <title>Whole genome shotgun sequence of Adhaeribacter aerolatus NBRC 106133.</title>
        <authorList>
            <person name="Hosoyama A."/>
            <person name="Uohara A."/>
            <person name="Ohji S."/>
            <person name="Ichikawa N."/>
        </authorList>
    </citation>
    <scope>NUCLEOTIDE SEQUENCE [LARGE SCALE GENOMIC DNA]</scope>
    <source>
        <strain evidence="10 11">NBRC 106133</strain>
    </source>
</reference>
<comment type="catalytic activity">
    <reaction evidence="1">
        <text>Hydrolysis of terminal non-reducing beta-D-galactose residues in beta-D-galactosides.</text>
        <dbReference type="EC" id="3.2.1.23"/>
    </reaction>
</comment>
<comment type="caution">
    <text evidence="10">The sequence shown here is derived from an EMBL/GenBank/DDBJ whole genome shotgun (WGS) entry which is preliminary data.</text>
</comment>
<keyword evidence="6" id="KW-0106">Calcium</keyword>
<evidence type="ECO:0000313" key="11">
    <source>
        <dbReference type="Proteomes" id="UP000321532"/>
    </source>
</evidence>
<keyword evidence="11" id="KW-1185">Reference proteome</keyword>
<dbReference type="AlphaFoldDB" id="A0A512AVI2"/>
<name>A0A512AVI2_9BACT</name>
<evidence type="ECO:0000259" key="9">
    <source>
        <dbReference type="Pfam" id="PF16353"/>
    </source>
</evidence>
<evidence type="ECO:0000256" key="2">
    <source>
        <dbReference type="ARBA" id="ARBA00001913"/>
    </source>
</evidence>
<dbReference type="PANTHER" id="PTHR46323:SF2">
    <property type="entry name" value="BETA-GALACTOSIDASE"/>
    <property type="match status" value="1"/>
</dbReference>
<evidence type="ECO:0000256" key="4">
    <source>
        <dbReference type="ARBA" id="ARBA00012756"/>
    </source>
</evidence>
<proteinExistence type="predicted"/>
<evidence type="ECO:0000256" key="1">
    <source>
        <dbReference type="ARBA" id="ARBA00001412"/>
    </source>
</evidence>
<dbReference type="EC" id="3.2.1.23" evidence="4"/>
<organism evidence="10 11">
    <name type="scientific">Adhaeribacter aerolatus</name>
    <dbReference type="NCBI Taxonomy" id="670289"/>
    <lineage>
        <taxon>Bacteria</taxon>
        <taxon>Pseudomonadati</taxon>
        <taxon>Bacteroidota</taxon>
        <taxon>Cytophagia</taxon>
        <taxon>Cytophagales</taxon>
        <taxon>Hymenobacteraceae</taxon>
        <taxon>Adhaeribacter</taxon>
    </lineage>
</organism>
<dbReference type="InterPro" id="IPR004199">
    <property type="entry name" value="B-gal_small/dom_5"/>
</dbReference>
<dbReference type="GO" id="GO:0005990">
    <property type="term" value="P:lactose catabolic process"/>
    <property type="evidence" value="ECO:0007669"/>
    <property type="project" value="TreeGrafter"/>
</dbReference>
<evidence type="ECO:0000256" key="5">
    <source>
        <dbReference type="ARBA" id="ARBA00022801"/>
    </source>
</evidence>
<keyword evidence="7" id="KW-0326">Glycosidase</keyword>
<evidence type="ECO:0000313" key="10">
    <source>
        <dbReference type="EMBL" id="GEO03718.1"/>
    </source>
</evidence>
<dbReference type="SUPFAM" id="SSF74650">
    <property type="entry name" value="Galactose mutarotase-like"/>
    <property type="match status" value="1"/>
</dbReference>
<dbReference type="InterPro" id="IPR011013">
    <property type="entry name" value="Gal_mutarotase_sf_dom"/>
</dbReference>
<evidence type="ECO:0000259" key="8">
    <source>
        <dbReference type="Pfam" id="PF02929"/>
    </source>
</evidence>